<dbReference type="SMART" id="SM00091">
    <property type="entry name" value="PAS"/>
    <property type="match status" value="1"/>
</dbReference>
<dbReference type="InterPro" id="IPR029787">
    <property type="entry name" value="Nucleotide_cyclase"/>
</dbReference>
<sequence length="731" mass="81137">MSDAVFLLERAVLNGLAGDAPLPELLRRLAEDIEAILDDVRVSIQRIDGHGKLRAGASPSLDPDYLALIEGESIGPKAGSCGTAAFIREPVVVSDVRTDPRWENYKTLGDRFGFRACWSFPVLGDRREVLGTFALYRAEPGLPDAEEQGLIARCAELVHLIMAREQRQAEIDLLRRGFDRSLVPMLLIDDSGRIDLANPALCRLLGIATAQLRGQSLMSLIGLVERLEVLEELQAIIKQNLNWHGELAMLDADGAAVPLDVMVTPIGNDHRDVAHFMVSLTDLRERLRAEAELERLAFHDPVTGLPNRSLFEDRLSMALATSRRERQHGALLFVDLDHFKMVNDLHGHSQGDALLVAVADRLRLSLREEDTVARLGGDEFVVLCSRLGADPLVAARRARMLADKLVAELVQPLQIRGHSHALTASVGITVFPKGLETGEDLLREADTAMYRAKESGRNAVALFDPQMQSVLRERDALERDLRQALQRREFALHLQPQVDQDGRVCAAEALLRWQHPERGNVPPLNFIRLAEECGLIVPLGDWVLEQVCTWLARCATAGRPLHMAVNVSVRQFREPNFLARVEQILRQSGADPLHLTLEVTESLLIDDAEASVDIMSALAKLGVRFSIDDFGIGYSSLSYLRRLPLREIKIDKSFVQDIVDNADDAALVQTMLSMAKHLRLTVVAEGVETQAQRDLLCQWGCQRLQGYLIDRPSDGALWVERWLAASVAAPP</sequence>
<keyword evidence="3" id="KW-0973">c-di-GMP</keyword>
<evidence type="ECO:0000256" key="4">
    <source>
        <dbReference type="ARBA" id="ARBA00051114"/>
    </source>
</evidence>
<comment type="catalytic activity">
    <reaction evidence="4">
        <text>3',3'-c-di-GMP + H2O = 5'-phosphoguanylyl(3'-&gt;5')guanosine + H(+)</text>
        <dbReference type="Rhea" id="RHEA:24902"/>
        <dbReference type="ChEBI" id="CHEBI:15377"/>
        <dbReference type="ChEBI" id="CHEBI:15378"/>
        <dbReference type="ChEBI" id="CHEBI:58754"/>
        <dbReference type="ChEBI" id="CHEBI:58805"/>
        <dbReference type="EC" id="3.1.4.52"/>
    </reaction>
    <physiologicalReaction direction="left-to-right" evidence="4">
        <dbReference type="Rhea" id="RHEA:24903"/>
    </physiologicalReaction>
</comment>
<gene>
    <name evidence="10" type="ORF">IFO71_00310</name>
</gene>
<dbReference type="FunFam" id="3.20.20.450:FF:000001">
    <property type="entry name" value="Cyclic di-GMP phosphodiesterase yahA"/>
    <property type="match status" value="1"/>
</dbReference>
<dbReference type="SUPFAM" id="SSF141868">
    <property type="entry name" value="EAL domain-like"/>
    <property type="match status" value="1"/>
</dbReference>
<dbReference type="Gene3D" id="3.30.450.20">
    <property type="entry name" value="PAS domain"/>
    <property type="match status" value="1"/>
</dbReference>
<dbReference type="SMART" id="SM00065">
    <property type="entry name" value="GAF"/>
    <property type="match status" value="1"/>
</dbReference>
<dbReference type="Gene3D" id="3.30.450.40">
    <property type="match status" value="1"/>
</dbReference>
<feature type="domain" description="PAC" evidence="7">
    <location>
        <begin position="243"/>
        <end position="295"/>
    </location>
</feature>
<dbReference type="SUPFAM" id="SSF55785">
    <property type="entry name" value="PYP-like sensor domain (PAS domain)"/>
    <property type="match status" value="1"/>
</dbReference>
<dbReference type="InterPro" id="IPR000014">
    <property type="entry name" value="PAS"/>
</dbReference>
<dbReference type="CDD" id="cd01949">
    <property type="entry name" value="GGDEF"/>
    <property type="match status" value="1"/>
</dbReference>
<feature type="coiled-coil region" evidence="5">
    <location>
        <begin position="467"/>
        <end position="494"/>
    </location>
</feature>
<dbReference type="EMBL" id="JACYTR010000001">
    <property type="protein sequence ID" value="MBD8524173.1"/>
    <property type="molecule type" value="Genomic_DNA"/>
</dbReference>
<dbReference type="SMART" id="SM00052">
    <property type="entry name" value="EAL"/>
    <property type="match status" value="1"/>
</dbReference>
<dbReference type="SMART" id="SM00267">
    <property type="entry name" value="GGDEF"/>
    <property type="match status" value="1"/>
</dbReference>
<evidence type="ECO:0000313" key="10">
    <source>
        <dbReference type="EMBL" id="MBD8524173.1"/>
    </source>
</evidence>
<evidence type="ECO:0000256" key="3">
    <source>
        <dbReference type="ARBA" id="ARBA00022636"/>
    </source>
</evidence>
<dbReference type="SUPFAM" id="SSF55781">
    <property type="entry name" value="GAF domain-like"/>
    <property type="match status" value="1"/>
</dbReference>
<proteinExistence type="predicted"/>
<dbReference type="InterPro" id="IPR052155">
    <property type="entry name" value="Biofilm_reg_signaling"/>
</dbReference>
<dbReference type="CDD" id="cd01948">
    <property type="entry name" value="EAL"/>
    <property type="match status" value="1"/>
</dbReference>
<dbReference type="InterPro" id="IPR000700">
    <property type="entry name" value="PAS-assoc_C"/>
</dbReference>
<dbReference type="InterPro" id="IPR000160">
    <property type="entry name" value="GGDEF_dom"/>
</dbReference>
<dbReference type="EC" id="3.1.4.52" evidence="2"/>
<organism evidence="10 11">
    <name type="scientific">Pseudomarimonas arenosa</name>
    <dbReference type="NCBI Taxonomy" id="2774145"/>
    <lineage>
        <taxon>Bacteria</taxon>
        <taxon>Pseudomonadati</taxon>
        <taxon>Pseudomonadota</taxon>
        <taxon>Gammaproteobacteria</taxon>
        <taxon>Lysobacterales</taxon>
        <taxon>Lysobacteraceae</taxon>
        <taxon>Pseudomarimonas</taxon>
    </lineage>
</organism>
<reference evidence="10 11" key="1">
    <citation type="submission" date="2020-09" db="EMBL/GenBank/DDBJ databases">
        <title>Pseudoxanthomonas sp. CAU 1598 isolated from sand of Yaerae Beach.</title>
        <authorList>
            <person name="Kim W."/>
        </authorList>
    </citation>
    <scope>NUCLEOTIDE SEQUENCE [LARGE SCALE GENOMIC DNA]</scope>
    <source>
        <strain evidence="10 11">CAU 1598</strain>
    </source>
</reference>
<keyword evidence="5" id="KW-0175">Coiled coil</keyword>
<feature type="domain" description="PAS" evidence="6">
    <location>
        <begin position="170"/>
        <end position="240"/>
    </location>
</feature>
<dbReference type="FunFam" id="3.30.70.270:FF:000001">
    <property type="entry name" value="Diguanylate cyclase domain protein"/>
    <property type="match status" value="1"/>
</dbReference>
<dbReference type="InterPro" id="IPR012226">
    <property type="entry name" value="Diguanyl_cyclase/Pdiesterase"/>
</dbReference>
<feature type="domain" description="GGDEF" evidence="9">
    <location>
        <begin position="327"/>
        <end position="465"/>
    </location>
</feature>
<dbReference type="Pfam" id="PF00990">
    <property type="entry name" value="GGDEF"/>
    <property type="match status" value="1"/>
</dbReference>
<dbReference type="AlphaFoldDB" id="A0AAW3ZCX6"/>
<evidence type="ECO:0000256" key="1">
    <source>
        <dbReference type="ARBA" id="ARBA00001946"/>
    </source>
</evidence>
<name>A0AAW3ZCX6_9GAMM</name>
<evidence type="ECO:0000313" key="11">
    <source>
        <dbReference type="Proteomes" id="UP000613768"/>
    </source>
</evidence>
<protein>
    <recommendedName>
        <fullName evidence="2">cyclic-guanylate-specific phosphodiesterase</fullName>
        <ecNumber evidence="2">3.1.4.52</ecNumber>
    </recommendedName>
</protein>
<dbReference type="InterPro" id="IPR035919">
    <property type="entry name" value="EAL_sf"/>
</dbReference>
<dbReference type="NCBIfam" id="TIGR00229">
    <property type="entry name" value="sensory_box"/>
    <property type="match status" value="1"/>
</dbReference>
<feature type="domain" description="EAL" evidence="8">
    <location>
        <begin position="474"/>
        <end position="726"/>
    </location>
</feature>
<dbReference type="RefSeq" id="WP_192027520.1">
    <property type="nucleotide sequence ID" value="NZ_JACYTR010000001.1"/>
</dbReference>
<dbReference type="Pfam" id="PF13426">
    <property type="entry name" value="PAS_9"/>
    <property type="match status" value="1"/>
</dbReference>
<dbReference type="PROSITE" id="PS50112">
    <property type="entry name" value="PAS"/>
    <property type="match status" value="1"/>
</dbReference>
<keyword evidence="11" id="KW-1185">Reference proteome</keyword>
<dbReference type="NCBIfam" id="TIGR00254">
    <property type="entry name" value="GGDEF"/>
    <property type="match status" value="1"/>
</dbReference>
<evidence type="ECO:0000256" key="5">
    <source>
        <dbReference type="SAM" id="Coils"/>
    </source>
</evidence>
<comment type="caution">
    <text evidence="10">The sequence shown here is derived from an EMBL/GenBank/DDBJ whole genome shotgun (WGS) entry which is preliminary data.</text>
</comment>
<evidence type="ECO:0000259" key="9">
    <source>
        <dbReference type="PROSITE" id="PS50887"/>
    </source>
</evidence>
<dbReference type="GO" id="GO:0071732">
    <property type="term" value="P:cellular response to nitric oxide"/>
    <property type="evidence" value="ECO:0007669"/>
    <property type="project" value="UniProtKB-ARBA"/>
</dbReference>
<dbReference type="Gene3D" id="3.30.70.270">
    <property type="match status" value="1"/>
</dbReference>
<dbReference type="SUPFAM" id="SSF55073">
    <property type="entry name" value="Nucleotide cyclase"/>
    <property type="match status" value="1"/>
</dbReference>
<dbReference type="InterPro" id="IPR043128">
    <property type="entry name" value="Rev_trsase/Diguanyl_cyclase"/>
</dbReference>
<evidence type="ECO:0000259" key="7">
    <source>
        <dbReference type="PROSITE" id="PS50113"/>
    </source>
</evidence>
<dbReference type="InterPro" id="IPR029016">
    <property type="entry name" value="GAF-like_dom_sf"/>
</dbReference>
<dbReference type="Gene3D" id="3.20.20.450">
    <property type="entry name" value="EAL domain"/>
    <property type="match status" value="1"/>
</dbReference>
<dbReference type="Pfam" id="PF00563">
    <property type="entry name" value="EAL"/>
    <property type="match status" value="1"/>
</dbReference>
<dbReference type="InterPro" id="IPR035965">
    <property type="entry name" value="PAS-like_dom_sf"/>
</dbReference>
<dbReference type="PIRSF" id="PIRSF005925">
    <property type="entry name" value="Dos"/>
    <property type="match status" value="1"/>
</dbReference>
<dbReference type="InterPro" id="IPR001633">
    <property type="entry name" value="EAL_dom"/>
</dbReference>
<dbReference type="PROSITE" id="PS50883">
    <property type="entry name" value="EAL"/>
    <property type="match status" value="1"/>
</dbReference>
<evidence type="ECO:0000256" key="2">
    <source>
        <dbReference type="ARBA" id="ARBA00012282"/>
    </source>
</evidence>
<evidence type="ECO:0000259" key="6">
    <source>
        <dbReference type="PROSITE" id="PS50112"/>
    </source>
</evidence>
<dbReference type="PROSITE" id="PS50113">
    <property type="entry name" value="PAC"/>
    <property type="match status" value="1"/>
</dbReference>
<comment type="cofactor">
    <cofactor evidence="1">
        <name>Mg(2+)</name>
        <dbReference type="ChEBI" id="CHEBI:18420"/>
    </cofactor>
</comment>
<dbReference type="InterPro" id="IPR003018">
    <property type="entry name" value="GAF"/>
</dbReference>
<dbReference type="PANTHER" id="PTHR44757">
    <property type="entry name" value="DIGUANYLATE CYCLASE DGCP"/>
    <property type="match status" value="1"/>
</dbReference>
<evidence type="ECO:0000259" key="8">
    <source>
        <dbReference type="PROSITE" id="PS50883"/>
    </source>
</evidence>
<dbReference type="PANTHER" id="PTHR44757:SF2">
    <property type="entry name" value="BIOFILM ARCHITECTURE MAINTENANCE PROTEIN MBAA"/>
    <property type="match status" value="1"/>
</dbReference>
<dbReference type="GO" id="GO:0071111">
    <property type="term" value="F:cyclic-guanylate-specific phosphodiesterase activity"/>
    <property type="evidence" value="ECO:0007669"/>
    <property type="project" value="UniProtKB-EC"/>
</dbReference>
<dbReference type="PROSITE" id="PS50887">
    <property type="entry name" value="GGDEF"/>
    <property type="match status" value="1"/>
</dbReference>
<dbReference type="Pfam" id="PF01590">
    <property type="entry name" value="GAF"/>
    <property type="match status" value="1"/>
</dbReference>
<accession>A0AAW3ZCX6</accession>
<dbReference type="CDD" id="cd00130">
    <property type="entry name" value="PAS"/>
    <property type="match status" value="1"/>
</dbReference>
<dbReference type="Proteomes" id="UP000613768">
    <property type="component" value="Unassembled WGS sequence"/>
</dbReference>